<accession>A0A2P0QIA1</accession>
<dbReference type="Gene3D" id="3.40.50.300">
    <property type="entry name" value="P-loop containing nucleotide triphosphate hydrolases"/>
    <property type="match status" value="1"/>
</dbReference>
<organism evidence="4">
    <name type="scientific">Caulerpa manorensis</name>
    <dbReference type="NCBI Taxonomy" id="717648"/>
    <lineage>
        <taxon>Eukaryota</taxon>
        <taxon>Viridiplantae</taxon>
        <taxon>Chlorophyta</taxon>
        <taxon>core chlorophytes</taxon>
        <taxon>Ulvophyceae</taxon>
        <taxon>TCBD clade</taxon>
        <taxon>Bryopsidales</taxon>
        <taxon>Halimedineae</taxon>
        <taxon>Caulerpaceae</taxon>
        <taxon>Caulerpa</taxon>
    </lineage>
</organism>
<dbReference type="PROSITE" id="PS51206">
    <property type="entry name" value="SF3_HELICASE_1"/>
    <property type="match status" value="1"/>
</dbReference>
<evidence type="ECO:0000256" key="2">
    <source>
        <dbReference type="ARBA" id="ARBA00022840"/>
    </source>
</evidence>
<keyword evidence="4" id="KW-0150">Chloroplast</keyword>
<dbReference type="GeneID" id="36489777"/>
<feature type="domain" description="SF3 helicase" evidence="3">
    <location>
        <begin position="1"/>
        <end position="158"/>
    </location>
</feature>
<geneLocation type="chloroplast" evidence="4"/>
<dbReference type="GO" id="GO:0005524">
    <property type="term" value="F:ATP binding"/>
    <property type="evidence" value="ECO:0007669"/>
    <property type="project" value="UniProtKB-KW"/>
</dbReference>
<keyword evidence="2" id="KW-0067">ATP-binding</keyword>
<keyword evidence="1" id="KW-0547">Nucleotide-binding</keyword>
<dbReference type="AlphaFoldDB" id="A0A2P0QIA1"/>
<evidence type="ECO:0000313" key="4">
    <source>
        <dbReference type="EMBL" id="ARO74466.1"/>
    </source>
</evidence>
<name>A0A2P0QIA1_9CHLO</name>
<keyword evidence="4" id="KW-0934">Plastid</keyword>
<reference evidence="4" key="1">
    <citation type="submission" date="2017-03" db="EMBL/GenBank/DDBJ databases">
        <title>Chloroplast genome evolution in siphonous green algae.</title>
        <authorList>
            <person name="Cremen M.C."/>
            <person name="Marcelino V.R."/>
            <person name="Verbruggen H."/>
        </authorList>
    </citation>
    <scope>NUCLEOTIDE SEQUENCE</scope>
</reference>
<dbReference type="Pfam" id="PF19263">
    <property type="entry name" value="DUF5906"/>
    <property type="match status" value="1"/>
</dbReference>
<sequence>MLIFFSLLKNNRFKQYRLDRFLFFFGPANSGKSSTLNFFDLLFVKSAVITKQLSDLSSSFGLSELIETNVRLITIRDAETAATYKSVAILKNLTSNNEPISITRKYLSSVNHIFTGGIIIASNHSNIFQKSAKGILEKRIIPIEFPNVISPENQKDLIKFFPKDEMGFFLSLVIKMEKNFVLNTLRLSHKQESIEETRNSLLETGELILIIDFVKTNLQYKPDPDSNIFIACGATLEYLDAVKNGTVYQSYLNYLEEFHPKRAPESFGKFRDKLDIVFQSLGWSTYATSPVKVGRKSVEFKNGEKKKLSVYLNISWITPKDGNSEQPEPYD</sequence>
<dbReference type="EMBL" id="KY819068">
    <property type="protein sequence ID" value="ARO74466.1"/>
    <property type="molecule type" value="Genomic_DNA"/>
</dbReference>
<proteinExistence type="predicted"/>
<gene>
    <name evidence="4" type="primary">orf166</name>
</gene>
<dbReference type="SUPFAM" id="SSF52540">
    <property type="entry name" value="P-loop containing nucleoside triphosphate hydrolases"/>
    <property type="match status" value="1"/>
</dbReference>
<dbReference type="RefSeq" id="YP_009472820.1">
    <property type="nucleotide sequence ID" value="NC_037367.1"/>
</dbReference>
<evidence type="ECO:0000256" key="1">
    <source>
        <dbReference type="ARBA" id="ARBA00022741"/>
    </source>
</evidence>
<dbReference type="InterPro" id="IPR014015">
    <property type="entry name" value="Helicase_SF3_DNA-vir"/>
</dbReference>
<evidence type="ECO:0000259" key="3">
    <source>
        <dbReference type="PROSITE" id="PS51206"/>
    </source>
</evidence>
<dbReference type="InterPro" id="IPR027417">
    <property type="entry name" value="P-loop_NTPase"/>
</dbReference>
<protein>
    <recommendedName>
        <fullName evidence="3">SF3 helicase domain-containing protein</fullName>
    </recommendedName>
</protein>
<dbReference type="InterPro" id="IPR045455">
    <property type="entry name" value="NrS-1_pol-like_helicase"/>
</dbReference>